<dbReference type="EMBL" id="CAADRA010005125">
    <property type="protein sequence ID" value="VFT85423.1"/>
    <property type="molecule type" value="Genomic_DNA"/>
</dbReference>
<organism evidence="11 12">
    <name type="scientific">Aphanomyces stellatus</name>
    <dbReference type="NCBI Taxonomy" id="120398"/>
    <lineage>
        <taxon>Eukaryota</taxon>
        <taxon>Sar</taxon>
        <taxon>Stramenopiles</taxon>
        <taxon>Oomycota</taxon>
        <taxon>Saprolegniomycetes</taxon>
        <taxon>Saprolegniales</taxon>
        <taxon>Verrucalvaceae</taxon>
        <taxon>Aphanomyces</taxon>
    </lineage>
</organism>
<dbReference type="EMBL" id="VJMH01005104">
    <property type="protein sequence ID" value="KAF0700967.1"/>
    <property type="molecule type" value="Genomic_DNA"/>
</dbReference>
<reference evidence="11 12" key="1">
    <citation type="submission" date="2019-03" db="EMBL/GenBank/DDBJ databases">
        <authorList>
            <person name="Gaulin E."/>
            <person name="Dumas B."/>
        </authorList>
    </citation>
    <scope>NUCLEOTIDE SEQUENCE [LARGE SCALE GENOMIC DNA]</scope>
    <source>
        <strain evidence="11">CBS 568.67</strain>
    </source>
</reference>
<evidence type="ECO:0000313" key="10">
    <source>
        <dbReference type="EMBL" id="KAF0700967.1"/>
    </source>
</evidence>
<accession>A0A485KKK6</accession>
<evidence type="ECO:0000256" key="6">
    <source>
        <dbReference type="ARBA" id="ARBA00023136"/>
    </source>
</evidence>
<evidence type="ECO:0000256" key="5">
    <source>
        <dbReference type="ARBA" id="ARBA00022989"/>
    </source>
</evidence>
<dbReference type="OrthoDB" id="1929172at2759"/>
<evidence type="ECO:0000313" key="12">
    <source>
        <dbReference type="Proteomes" id="UP000332933"/>
    </source>
</evidence>
<keyword evidence="12" id="KW-1185">Reference proteome</keyword>
<comment type="similarity">
    <text evidence="2 7">Belongs to the EMP24/GP25L family.</text>
</comment>
<feature type="domain" description="GOLD" evidence="9">
    <location>
        <begin position="71"/>
        <end position="160"/>
    </location>
</feature>
<gene>
    <name evidence="11" type="primary">Aste57867_8537</name>
    <name evidence="10" type="ORF">As57867_008505</name>
    <name evidence="11" type="ORF">ASTE57867_8537</name>
</gene>
<dbReference type="InterPro" id="IPR015720">
    <property type="entry name" value="Emp24-like"/>
</dbReference>
<evidence type="ECO:0000313" key="11">
    <source>
        <dbReference type="EMBL" id="VFT85423.1"/>
    </source>
</evidence>
<keyword evidence="3 7" id="KW-0812">Transmembrane</keyword>
<evidence type="ECO:0000256" key="1">
    <source>
        <dbReference type="ARBA" id="ARBA00004479"/>
    </source>
</evidence>
<reference evidence="10" key="2">
    <citation type="submission" date="2019-06" db="EMBL/GenBank/DDBJ databases">
        <title>Genomics analysis of Aphanomyces spp. identifies a new class of oomycete effector associated with host adaptation.</title>
        <authorList>
            <person name="Gaulin E."/>
        </authorList>
    </citation>
    <scope>NUCLEOTIDE SEQUENCE</scope>
    <source>
        <strain evidence="10">CBS 578.67</strain>
    </source>
</reference>
<keyword evidence="6 8" id="KW-0472">Membrane</keyword>
<dbReference type="GO" id="GO:0016020">
    <property type="term" value="C:membrane"/>
    <property type="evidence" value="ECO:0007669"/>
    <property type="project" value="UniProtKB-SubCell"/>
</dbReference>
<feature type="transmembrane region" description="Helical" evidence="8">
    <location>
        <begin position="41"/>
        <end position="59"/>
    </location>
</feature>
<keyword evidence="4" id="KW-0732">Signal</keyword>
<evidence type="ECO:0000259" key="9">
    <source>
        <dbReference type="PROSITE" id="PS50866"/>
    </source>
</evidence>
<feature type="transmembrane region" description="Helical" evidence="8">
    <location>
        <begin position="216"/>
        <end position="238"/>
    </location>
</feature>
<evidence type="ECO:0000256" key="4">
    <source>
        <dbReference type="ARBA" id="ARBA00022729"/>
    </source>
</evidence>
<proteinExistence type="inferred from homology"/>
<feature type="transmembrane region" description="Helical" evidence="8">
    <location>
        <begin position="6"/>
        <end position="29"/>
    </location>
</feature>
<dbReference type="SMART" id="SM01190">
    <property type="entry name" value="EMP24_GP25L"/>
    <property type="match status" value="1"/>
</dbReference>
<keyword evidence="5 8" id="KW-1133">Transmembrane helix</keyword>
<comment type="subcellular location">
    <subcellularLocation>
        <location evidence="1 7">Membrane</location>
        <topology evidence="1 7">Single-pass type I membrane protein</topology>
    </subcellularLocation>
</comment>
<evidence type="ECO:0000256" key="8">
    <source>
        <dbReference type="SAM" id="Phobius"/>
    </source>
</evidence>
<dbReference type="PANTHER" id="PTHR22811">
    <property type="entry name" value="TRANSMEMBRANE EMP24 DOMAIN-CONTAINING PROTEIN"/>
    <property type="match status" value="1"/>
</dbReference>
<evidence type="ECO:0000256" key="7">
    <source>
        <dbReference type="RuleBase" id="RU003827"/>
    </source>
</evidence>
<evidence type="ECO:0000256" key="2">
    <source>
        <dbReference type="ARBA" id="ARBA00007104"/>
    </source>
</evidence>
<dbReference type="Pfam" id="PF01105">
    <property type="entry name" value="EMP24_GP25L"/>
    <property type="match status" value="1"/>
</dbReference>
<sequence>MQPKGSIVILIPSFTAIYDLSRGLTWYVAPFSVIRNLTYKMMKVAAAALLLVSILSSYVHAVQFDIPARVEKCLSDEVARDSYVVIQYDVLGNAQGRTGVSVMIQDPLGKYLKEDSDVDVSSGDIHKFSFNAGMAGTFSTCFFNSNEYSVRVSLDFKHGVEAKDYSEIAKREHLMPVEKELRKMEDTVDEIHREMLYMREREAAMRDTNESTNARVLWFSSFSIFVLLAMGLWQVIYLKKFFKSKKLI</sequence>
<protein>
    <submittedName>
        <fullName evidence="11">Aste57867_8537 protein</fullName>
    </submittedName>
</protein>
<evidence type="ECO:0000256" key="3">
    <source>
        <dbReference type="ARBA" id="ARBA00022692"/>
    </source>
</evidence>
<dbReference type="Proteomes" id="UP000332933">
    <property type="component" value="Unassembled WGS sequence"/>
</dbReference>
<dbReference type="AlphaFoldDB" id="A0A485KKK6"/>
<dbReference type="InterPro" id="IPR009038">
    <property type="entry name" value="GOLD_dom"/>
</dbReference>
<name>A0A485KKK6_9STRA</name>
<dbReference type="PROSITE" id="PS50866">
    <property type="entry name" value="GOLD"/>
    <property type="match status" value="1"/>
</dbReference>